<organism evidence="2 3">
    <name type="scientific">Stylosanthes scabra</name>
    <dbReference type="NCBI Taxonomy" id="79078"/>
    <lineage>
        <taxon>Eukaryota</taxon>
        <taxon>Viridiplantae</taxon>
        <taxon>Streptophyta</taxon>
        <taxon>Embryophyta</taxon>
        <taxon>Tracheophyta</taxon>
        <taxon>Spermatophyta</taxon>
        <taxon>Magnoliopsida</taxon>
        <taxon>eudicotyledons</taxon>
        <taxon>Gunneridae</taxon>
        <taxon>Pentapetalae</taxon>
        <taxon>rosids</taxon>
        <taxon>fabids</taxon>
        <taxon>Fabales</taxon>
        <taxon>Fabaceae</taxon>
        <taxon>Papilionoideae</taxon>
        <taxon>50 kb inversion clade</taxon>
        <taxon>dalbergioids sensu lato</taxon>
        <taxon>Dalbergieae</taxon>
        <taxon>Pterocarpus clade</taxon>
        <taxon>Stylosanthes</taxon>
    </lineage>
</organism>
<name>A0ABU6XEZ4_9FABA</name>
<comment type="caution">
    <text evidence="2">The sequence shown here is derived from an EMBL/GenBank/DDBJ whole genome shotgun (WGS) entry which is preliminary data.</text>
</comment>
<dbReference type="Proteomes" id="UP001341840">
    <property type="component" value="Unassembled WGS sequence"/>
</dbReference>
<reference evidence="2 3" key="1">
    <citation type="journal article" date="2023" name="Plants (Basel)">
        <title>Bridging the Gap: Combining Genomics and Transcriptomics Approaches to Understand Stylosanthes scabra, an Orphan Legume from the Brazilian Caatinga.</title>
        <authorList>
            <person name="Ferreira-Neto J.R.C."/>
            <person name="da Silva M.D."/>
            <person name="Binneck E."/>
            <person name="de Melo N.F."/>
            <person name="da Silva R.H."/>
            <person name="de Melo A.L.T.M."/>
            <person name="Pandolfi V."/>
            <person name="Bustamante F.O."/>
            <person name="Brasileiro-Vidal A.C."/>
            <person name="Benko-Iseppon A.M."/>
        </authorList>
    </citation>
    <scope>NUCLEOTIDE SEQUENCE [LARGE SCALE GENOMIC DNA]</scope>
    <source>
        <tissue evidence="2">Leaves</tissue>
    </source>
</reference>
<dbReference type="EMBL" id="JASCZI010211743">
    <property type="protein sequence ID" value="MED6196371.1"/>
    <property type="molecule type" value="Genomic_DNA"/>
</dbReference>
<keyword evidence="3" id="KW-1185">Reference proteome</keyword>
<evidence type="ECO:0000313" key="2">
    <source>
        <dbReference type="EMBL" id="MED6196371.1"/>
    </source>
</evidence>
<proteinExistence type="predicted"/>
<feature type="region of interest" description="Disordered" evidence="1">
    <location>
        <begin position="26"/>
        <end position="50"/>
    </location>
</feature>
<accession>A0ABU6XEZ4</accession>
<evidence type="ECO:0000256" key="1">
    <source>
        <dbReference type="SAM" id="MobiDB-lite"/>
    </source>
</evidence>
<protein>
    <submittedName>
        <fullName evidence="2">Uncharacterized protein</fullName>
    </submittedName>
</protein>
<evidence type="ECO:0000313" key="3">
    <source>
        <dbReference type="Proteomes" id="UP001341840"/>
    </source>
</evidence>
<sequence>MWLPMLFIMRGLRIPLHHSSQHLYSIKPHQPEDAPPPTVTPHTMRGASLGTTSRFQDFMPILRTEGGSARTWLLPHFKLPAITTFHQRGSSGSSNSTPNN</sequence>
<gene>
    <name evidence="2" type="ORF">PIB30_046780</name>
</gene>